<name>X1RC08_9ZZZZ</name>
<organism evidence="1">
    <name type="scientific">marine sediment metagenome</name>
    <dbReference type="NCBI Taxonomy" id="412755"/>
    <lineage>
        <taxon>unclassified sequences</taxon>
        <taxon>metagenomes</taxon>
        <taxon>ecological metagenomes</taxon>
    </lineage>
</organism>
<evidence type="ECO:0000313" key="1">
    <source>
        <dbReference type="EMBL" id="GAI78292.1"/>
    </source>
</evidence>
<gene>
    <name evidence="1" type="ORF">S12H4_11725</name>
</gene>
<proteinExistence type="predicted"/>
<feature type="non-terminal residue" evidence="1">
    <location>
        <position position="58"/>
    </location>
</feature>
<comment type="caution">
    <text evidence="1">The sequence shown here is derived from an EMBL/GenBank/DDBJ whole genome shotgun (WGS) entry which is preliminary data.</text>
</comment>
<dbReference type="EMBL" id="BARW01005349">
    <property type="protein sequence ID" value="GAI78292.1"/>
    <property type="molecule type" value="Genomic_DNA"/>
</dbReference>
<reference evidence="1" key="1">
    <citation type="journal article" date="2014" name="Front. Microbiol.">
        <title>High frequency of phylogenetically diverse reductive dehalogenase-homologous genes in deep subseafloor sedimentary metagenomes.</title>
        <authorList>
            <person name="Kawai M."/>
            <person name="Futagami T."/>
            <person name="Toyoda A."/>
            <person name="Takaki Y."/>
            <person name="Nishi S."/>
            <person name="Hori S."/>
            <person name="Arai W."/>
            <person name="Tsubouchi T."/>
            <person name="Morono Y."/>
            <person name="Uchiyama I."/>
            <person name="Ito T."/>
            <person name="Fujiyama A."/>
            <person name="Inagaki F."/>
            <person name="Takami H."/>
        </authorList>
    </citation>
    <scope>NUCLEOTIDE SEQUENCE</scope>
    <source>
        <strain evidence="1">Expedition CK06-06</strain>
    </source>
</reference>
<accession>X1RC08</accession>
<dbReference type="AlphaFoldDB" id="X1RC08"/>
<protein>
    <submittedName>
        <fullName evidence="1">Uncharacterized protein</fullName>
    </submittedName>
</protein>
<sequence length="58" mass="6496">MILREFDVEKNIENLVGNQVNVIHGDSASFEINLKDITRGNIQLENATVTLSIGGYEY</sequence>